<protein>
    <submittedName>
        <fullName evidence="2">MarR family transcriptional regulator</fullName>
    </submittedName>
</protein>
<evidence type="ECO:0000313" key="3">
    <source>
        <dbReference type="Proteomes" id="UP000257045"/>
    </source>
</evidence>
<gene>
    <name evidence="2" type="ORF">CQA58_05360</name>
</gene>
<dbReference type="Proteomes" id="UP000257045">
    <property type="component" value="Unassembled WGS sequence"/>
</dbReference>
<dbReference type="GO" id="GO:0003700">
    <property type="term" value="F:DNA-binding transcription factor activity"/>
    <property type="evidence" value="ECO:0007669"/>
    <property type="project" value="InterPro"/>
</dbReference>
<organism evidence="2 3">
    <name type="scientific">Helicobacter brantae</name>
    <dbReference type="NCBI Taxonomy" id="375927"/>
    <lineage>
        <taxon>Bacteria</taxon>
        <taxon>Pseudomonadati</taxon>
        <taxon>Campylobacterota</taxon>
        <taxon>Epsilonproteobacteria</taxon>
        <taxon>Campylobacterales</taxon>
        <taxon>Helicobacteraceae</taxon>
        <taxon>Helicobacter</taxon>
    </lineage>
</organism>
<dbReference type="OrthoDB" id="1551170at2"/>
<dbReference type="Pfam" id="PF01047">
    <property type="entry name" value="MarR"/>
    <property type="match status" value="1"/>
</dbReference>
<comment type="caution">
    <text evidence="2">The sequence shown here is derived from an EMBL/GenBank/DDBJ whole genome shotgun (WGS) entry which is preliminary data.</text>
</comment>
<sequence length="150" mass="17123">MKCEKTLDHLFDCCLFFVSQDLGRMIAKLADEAFAPTTLSPSYAILMMAVKEKGEINCSALAFCLRLSPSTITRFVDKLLIKGFLQRQQDGKNSNVKLSQKGEEMMPAIFDAWEVFRQEYCKILGEDFSKNLTQDILKANHLIREEKPSF</sequence>
<dbReference type="InterPro" id="IPR000835">
    <property type="entry name" value="HTH_MarR-typ"/>
</dbReference>
<reference evidence="2 3" key="1">
    <citation type="submission" date="2018-04" db="EMBL/GenBank/DDBJ databases">
        <title>Novel Campyloabacter and Helicobacter Species and Strains.</title>
        <authorList>
            <person name="Mannion A.J."/>
            <person name="Shen Z."/>
            <person name="Fox J.G."/>
        </authorList>
    </citation>
    <scope>NUCLEOTIDE SEQUENCE [LARGE SCALE GENOMIC DNA]</scope>
    <source>
        <strain evidence="2 3">MIT 04-9366</strain>
    </source>
</reference>
<dbReference type="Gene3D" id="1.10.10.10">
    <property type="entry name" value="Winged helix-like DNA-binding domain superfamily/Winged helix DNA-binding domain"/>
    <property type="match status" value="1"/>
</dbReference>
<dbReference type="SMART" id="SM00347">
    <property type="entry name" value="HTH_MARR"/>
    <property type="match status" value="1"/>
</dbReference>
<keyword evidence="3" id="KW-1185">Reference proteome</keyword>
<name>A0A3D8J062_9HELI</name>
<dbReference type="EMBL" id="NXLV01000008">
    <property type="protein sequence ID" value="RDU70600.1"/>
    <property type="molecule type" value="Genomic_DNA"/>
</dbReference>
<dbReference type="AlphaFoldDB" id="A0A3D8J062"/>
<evidence type="ECO:0000259" key="1">
    <source>
        <dbReference type="SMART" id="SM00347"/>
    </source>
</evidence>
<feature type="domain" description="HTH marR-type" evidence="1">
    <location>
        <begin position="32"/>
        <end position="136"/>
    </location>
</feature>
<evidence type="ECO:0000313" key="2">
    <source>
        <dbReference type="EMBL" id="RDU70600.1"/>
    </source>
</evidence>
<dbReference type="RefSeq" id="WP_115569695.1">
    <property type="nucleotide sequence ID" value="NZ_NXLV01000008.1"/>
</dbReference>
<dbReference type="SUPFAM" id="SSF46785">
    <property type="entry name" value="Winged helix' DNA-binding domain"/>
    <property type="match status" value="1"/>
</dbReference>
<dbReference type="InterPro" id="IPR036388">
    <property type="entry name" value="WH-like_DNA-bd_sf"/>
</dbReference>
<dbReference type="InterPro" id="IPR036390">
    <property type="entry name" value="WH_DNA-bd_sf"/>
</dbReference>
<proteinExistence type="predicted"/>
<accession>A0A3D8J062</accession>